<dbReference type="InterPro" id="IPR005921">
    <property type="entry name" value="HutH"/>
</dbReference>
<evidence type="ECO:0000256" key="1">
    <source>
        <dbReference type="ARBA" id="ARBA00005113"/>
    </source>
</evidence>
<organism evidence="11 12">
    <name type="scientific">Streptomyces palmae</name>
    <dbReference type="NCBI Taxonomy" id="1701085"/>
    <lineage>
        <taxon>Bacteria</taxon>
        <taxon>Bacillati</taxon>
        <taxon>Actinomycetota</taxon>
        <taxon>Actinomycetes</taxon>
        <taxon>Kitasatosporales</taxon>
        <taxon>Streptomycetaceae</taxon>
        <taxon>Streptomyces</taxon>
    </lineage>
</organism>
<dbReference type="InterPro" id="IPR024083">
    <property type="entry name" value="Fumarase/histidase_N"/>
</dbReference>
<dbReference type="CDD" id="cd00332">
    <property type="entry name" value="PAL-HAL"/>
    <property type="match status" value="1"/>
</dbReference>
<gene>
    <name evidence="7 11" type="primary">hutH</name>
    <name evidence="11" type="ORF">E4099_22715</name>
</gene>
<dbReference type="GO" id="GO:0019556">
    <property type="term" value="P:L-histidine catabolic process to glutamate and formamide"/>
    <property type="evidence" value="ECO:0007669"/>
    <property type="project" value="UniProtKB-UniPathway"/>
</dbReference>
<dbReference type="RefSeq" id="WP_135340967.1">
    <property type="nucleotide sequence ID" value="NZ_JBHLTX010000047.1"/>
</dbReference>
<dbReference type="InterPro" id="IPR001106">
    <property type="entry name" value="Aromatic_Lyase"/>
</dbReference>
<dbReference type="PROSITE" id="PS00488">
    <property type="entry name" value="PAL_HISTIDASE"/>
    <property type="match status" value="1"/>
</dbReference>
<keyword evidence="12" id="KW-1185">Reference proteome</keyword>
<keyword evidence="7" id="KW-0963">Cytoplasm</keyword>
<dbReference type="Pfam" id="PF00221">
    <property type="entry name" value="Lyase_aromatic"/>
    <property type="match status" value="1"/>
</dbReference>
<dbReference type="UniPathway" id="UPA00379">
    <property type="reaction ID" value="UER00549"/>
</dbReference>
<evidence type="ECO:0000256" key="4">
    <source>
        <dbReference type="ARBA" id="ARBA00022808"/>
    </source>
</evidence>
<protein>
    <recommendedName>
        <fullName evidence="3 7">Histidine ammonia-lyase</fullName>
        <shortName evidence="7">Histidase</shortName>
        <ecNumber evidence="3 7">4.3.1.3</ecNumber>
    </recommendedName>
</protein>
<accession>A0A4Z0GQI9</accession>
<dbReference type="FunFam" id="1.10.275.10:FF:000005">
    <property type="entry name" value="Histidine ammonia-lyase"/>
    <property type="match status" value="1"/>
</dbReference>
<dbReference type="InterPro" id="IPR022313">
    <property type="entry name" value="Phe/His_NH3-lyase_AS"/>
</dbReference>
<comment type="similarity">
    <text evidence="2 7 8">Belongs to the PAL/histidase family.</text>
</comment>
<comment type="pathway">
    <text evidence="1 7 9">Amino-acid degradation; L-histidine degradation into L-glutamate; N-formimidoyl-L-glutamate from L-histidine: step 1/3.</text>
</comment>
<dbReference type="InterPro" id="IPR008948">
    <property type="entry name" value="L-Aspartase-like"/>
</dbReference>
<evidence type="ECO:0000256" key="7">
    <source>
        <dbReference type="HAMAP-Rule" id="MF_00229"/>
    </source>
</evidence>
<reference evidence="11 12" key="1">
    <citation type="submission" date="2019-03" db="EMBL/GenBank/DDBJ databases">
        <authorList>
            <person name="Gonzalez-Pimentel J.L."/>
        </authorList>
    </citation>
    <scope>NUCLEOTIDE SEQUENCE [LARGE SCALE GENOMIC DNA]</scope>
    <source>
        <strain evidence="11 12">JCM 31289</strain>
    </source>
</reference>
<evidence type="ECO:0000256" key="3">
    <source>
        <dbReference type="ARBA" id="ARBA00012994"/>
    </source>
</evidence>
<name>A0A4Z0GQI9_9ACTN</name>
<comment type="PTM">
    <text evidence="7">Contains an active site 4-methylidene-imidazol-5-one (MIO), which is formed autocatalytically by cyclization and dehydration of residues Cys-Ser-Gly.</text>
</comment>
<comment type="catalytic activity">
    <reaction evidence="6 7 9">
        <text>L-histidine = trans-urocanate + NH4(+)</text>
        <dbReference type="Rhea" id="RHEA:21232"/>
        <dbReference type="ChEBI" id="CHEBI:17771"/>
        <dbReference type="ChEBI" id="CHEBI:28938"/>
        <dbReference type="ChEBI" id="CHEBI:57595"/>
        <dbReference type="EC" id="4.3.1.3"/>
    </reaction>
</comment>
<dbReference type="Proteomes" id="UP000297948">
    <property type="component" value="Unassembled WGS sequence"/>
</dbReference>
<evidence type="ECO:0000313" key="11">
    <source>
        <dbReference type="EMBL" id="TGA98802.1"/>
    </source>
</evidence>
<dbReference type="GO" id="GO:0045548">
    <property type="term" value="F:phenylalanine ammonia-lyase activity"/>
    <property type="evidence" value="ECO:0007669"/>
    <property type="project" value="UniProtKB-ARBA"/>
</dbReference>
<sequence length="516" mass="53535">MHSVVVRSSGTTADDVIAVARGAARIELSADALSAVAAARRVVDELAAKPDPVYGVSTGFGALAVRHISPELRTRLQRNIVRSHAAGMGPRVEREVVRALMFLRLKTLASGRTGVRPVVVETMAAILNAGITPVVHEYGSLGCSGDLAPLSHCALTLMGEGDAEGPDGRVRPAAELLAEHGIEPVELREKEGLALLNGTDGMLGMLVMACADLARLYTSADITAALSLEALLGTDKVLAPELHAIRPHPGQAASADNMLRVLDGSGLTGHHQDDAPRVQDAYSIRCAPQVAGAGRDTLAHARLVADRELAAAVDNPVVLVDESGSGRVESNGNFHGAPVAYVLDFLAIAAADLASIAERRTDRLLDKNRSHGLPPFLAADAGVDSGLMIAQYTQAAMVSELKRLAAPASVDSIPSSAMQEDHVSMGWSAARKLRTAVDNLGRVIAVELFAAARAIELRDGLTPAPATRAVLAAAREAGVRGPGEDRFLAPDLAAAEAFVRSGGLVAAAESVTGPLA</sequence>
<dbReference type="GO" id="GO:0051289">
    <property type="term" value="P:protein homotetramerization"/>
    <property type="evidence" value="ECO:0007669"/>
    <property type="project" value="UniProtKB-ARBA"/>
</dbReference>
<comment type="subcellular location">
    <subcellularLocation>
        <location evidence="7 10">Cytoplasm</location>
    </subcellularLocation>
</comment>
<dbReference type="OrthoDB" id="9806955at2"/>
<dbReference type="Gene3D" id="1.10.275.10">
    <property type="entry name" value="Fumarase/aspartase (N-terminal domain)"/>
    <property type="match status" value="1"/>
</dbReference>
<dbReference type="NCBIfam" id="NF006871">
    <property type="entry name" value="PRK09367.1"/>
    <property type="match status" value="1"/>
</dbReference>
<dbReference type="HAMAP" id="MF_00229">
    <property type="entry name" value="His_ammonia_lyase"/>
    <property type="match status" value="1"/>
</dbReference>
<evidence type="ECO:0000256" key="6">
    <source>
        <dbReference type="ARBA" id="ARBA00049269"/>
    </source>
</evidence>
<evidence type="ECO:0000256" key="9">
    <source>
        <dbReference type="RuleBase" id="RU004479"/>
    </source>
</evidence>
<dbReference type="EC" id="4.3.1.3" evidence="3 7"/>
<dbReference type="EMBL" id="SRID01000255">
    <property type="protein sequence ID" value="TGA98802.1"/>
    <property type="molecule type" value="Genomic_DNA"/>
</dbReference>
<evidence type="ECO:0000256" key="5">
    <source>
        <dbReference type="ARBA" id="ARBA00023239"/>
    </source>
</evidence>
<evidence type="ECO:0000256" key="10">
    <source>
        <dbReference type="RuleBase" id="RU004480"/>
    </source>
</evidence>
<keyword evidence="5 7" id="KW-0456">Lyase</keyword>
<dbReference type="PANTHER" id="PTHR10362">
    <property type="entry name" value="HISTIDINE AMMONIA-LYASE"/>
    <property type="match status" value="1"/>
</dbReference>
<proteinExistence type="inferred from homology"/>
<evidence type="ECO:0000256" key="8">
    <source>
        <dbReference type="RuleBase" id="RU003954"/>
    </source>
</evidence>
<feature type="modified residue" description="2,3-didehydroalanine (Ser)" evidence="7">
    <location>
        <position position="144"/>
    </location>
</feature>
<comment type="caution">
    <text evidence="11">The sequence shown here is derived from an EMBL/GenBank/DDBJ whole genome shotgun (WGS) entry which is preliminary data.</text>
</comment>
<dbReference type="NCBIfam" id="TIGR01225">
    <property type="entry name" value="hutH"/>
    <property type="match status" value="1"/>
</dbReference>
<dbReference type="GO" id="GO:0019557">
    <property type="term" value="P:L-histidine catabolic process to glutamate and formate"/>
    <property type="evidence" value="ECO:0007669"/>
    <property type="project" value="UniProtKB-UniPathway"/>
</dbReference>
<keyword evidence="4 7" id="KW-0369">Histidine metabolism</keyword>
<dbReference type="GO" id="GO:0004397">
    <property type="term" value="F:histidine ammonia-lyase activity"/>
    <property type="evidence" value="ECO:0007669"/>
    <property type="project" value="UniProtKB-UniRule"/>
</dbReference>
<feature type="cross-link" description="5-imidazolinone (Ala-Gly)" evidence="7">
    <location>
        <begin position="143"/>
        <end position="145"/>
    </location>
</feature>
<dbReference type="SUPFAM" id="SSF48557">
    <property type="entry name" value="L-aspartase-like"/>
    <property type="match status" value="1"/>
</dbReference>
<evidence type="ECO:0000313" key="12">
    <source>
        <dbReference type="Proteomes" id="UP000297948"/>
    </source>
</evidence>
<dbReference type="GO" id="GO:0005737">
    <property type="term" value="C:cytoplasm"/>
    <property type="evidence" value="ECO:0007669"/>
    <property type="project" value="UniProtKB-SubCell"/>
</dbReference>
<dbReference type="GO" id="GO:0009800">
    <property type="term" value="P:cinnamic acid biosynthetic process"/>
    <property type="evidence" value="ECO:0007669"/>
    <property type="project" value="UniProtKB-ARBA"/>
</dbReference>
<evidence type="ECO:0000256" key="2">
    <source>
        <dbReference type="ARBA" id="ARBA00007238"/>
    </source>
</evidence>
<dbReference type="FunFam" id="1.20.200.10:FF:000012">
    <property type="entry name" value="Tyrosine ammonia-lyase"/>
    <property type="match status" value="1"/>
</dbReference>
<dbReference type="Gene3D" id="1.20.200.10">
    <property type="entry name" value="Fumarase/aspartase (Central domain)"/>
    <property type="match status" value="1"/>
</dbReference>
<dbReference type="AlphaFoldDB" id="A0A4Z0GQI9"/>